<protein>
    <submittedName>
        <fullName evidence="2">Uncharacterized protein</fullName>
    </submittedName>
</protein>
<dbReference type="Proteomes" id="UP000027238">
    <property type="component" value="Unassembled WGS sequence"/>
</dbReference>
<proteinExistence type="predicted"/>
<gene>
    <name evidence="2" type="ORF">CSUB01_10878</name>
</gene>
<evidence type="ECO:0000313" key="2">
    <source>
        <dbReference type="EMBL" id="KDN69766.1"/>
    </source>
</evidence>
<dbReference type="HOGENOM" id="CLU_927528_0_0_1"/>
<feature type="compositionally biased region" description="Basic residues" evidence="1">
    <location>
        <begin position="216"/>
        <end position="226"/>
    </location>
</feature>
<dbReference type="EMBL" id="JMSE01000464">
    <property type="protein sequence ID" value="KDN69766.1"/>
    <property type="molecule type" value="Genomic_DNA"/>
</dbReference>
<comment type="caution">
    <text evidence="2">The sequence shown here is derived from an EMBL/GenBank/DDBJ whole genome shotgun (WGS) entry which is preliminary data.</text>
</comment>
<accession>A0A066XVH8</accession>
<reference evidence="3" key="1">
    <citation type="journal article" date="2014" name="Genome Announc.">
        <title>Draft genome sequence of Colletotrichum sublineola, a destructive pathogen of cultivated sorghum.</title>
        <authorList>
            <person name="Baroncelli R."/>
            <person name="Sanz-Martin J.M."/>
            <person name="Rech G.E."/>
            <person name="Sukno S.A."/>
            <person name="Thon M.R."/>
        </authorList>
    </citation>
    <scope>NUCLEOTIDE SEQUENCE [LARGE SCALE GENOMIC DNA]</scope>
    <source>
        <strain evidence="3">TX430BB</strain>
    </source>
</reference>
<feature type="region of interest" description="Disordered" evidence="1">
    <location>
        <begin position="147"/>
        <end position="226"/>
    </location>
</feature>
<evidence type="ECO:0000256" key="1">
    <source>
        <dbReference type="SAM" id="MobiDB-lite"/>
    </source>
</evidence>
<dbReference type="AlphaFoldDB" id="A0A066XVH8"/>
<sequence>MSTSTTMTESQLLALPRNVTPLVTKRPESEEKPNLPGFTTTCLAVSDHGGNASALASISFPLRAAPQPPLPDTTNTTHKGTCPSLRFRRSSWYLSSPGLQAAKIPKSNGTLPLSSWRLLQPTPRITERPLRATQTTRHQRFISLLGHANQAPGSGNTPATLQTTFSPTQTTTSRQLPMLRTKKRPTPGFRAHRTTSHSPSDTHLDSNNRNGSSRRTQAHRSALRNSHQLHRKLWPMWNNMRLHPSPYLRMDEEHRLHTVTKTPKPLAGTKEQTRLRITRDSLRPVELLVPIALAGEHGND</sequence>
<evidence type="ECO:0000313" key="3">
    <source>
        <dbReference type="Proteomes" id="UP000027238"/>
    </source>
</evidence>
<keyword evidence="3" id="KW-1185">Reference proteome</keyword>
<feature type="compositionally biased region" description="Low complexity" evidence="1">
    <location>
        <begin position="160"/>
        <end position="173"/>
    </location>
</feature>
<organism evidence="2 3">
    <name type="scientific">Colletotrichum sublineola</name>
    <name type="common">Sorghum anthracnose fungus</name>
    <dbReference type="NCBI Taxonomy" id="1173701"/>
    <lineage>
        <taxon>Eukaryota</taxon>
        <taxon>Fungi</taxon>
        <taxon>Dikarya</taxon>
        <taxon>Ascomycota</taxon>
        <taxon>Pezizomycotina</taxon>
        <taxon>Sordariomycetes</taxon>
        <taxon>Hypocreomycetidae</taxon>
        <taxon>Glomerellales</taxon>
        <taxon>Glomerellaceae</taxon>
        <taxon>Colletotrichum</taxon>
        <taxon>Colletotrichum graminicola species complex</taxon>
    </lineage>
</organism>
<feature type="compositionally biased region" description="Basic residues" evidence="1">
    <location>
        <begin position="180"/>
        <end position="195"/>
    </location>
</feature>
<name>A0A066XVH8_COLSU</name>